<evidence type="ECO:0008006" key="9">
    <source>
        <dbReference type="Google" id="ProtNLM"/>
    </source>
</evidence>
<feature type="compositionally biased region" description="Acidic residues" evidence="4">
    <location>
        <begin position="1132"/>
        <end position="1165"/>
    </location>
</feature>
<evidence type="ECO:0000259" key="5">
    <source>
        <dbReference type="PROSITE" id="PS50090"/>
    </source>
</evidence>
<dbReference type="GO" id="GO:0000976">
    <property type="term" value="F:transcription cis-regulatory region binding"/>
    <property type="evidence" value="ECO:0007669"/>
    <property type="project" value="TreeGrafter"/>
</dbReference>
<protein>
    <recommendedName>
        <fullName evidence="9">Myb transcription factor</fullName>
    </recommendedName>
</protein>
<feature type="compositionally biased region" description="Basic and acidic residues" evidence="4">
    <location>
        <begin position="1330"/>
        <end position="1339"/>
    </location>
</feature>
<dbReference type="EMBL" id="JAULSV010000003">
    <property type="protein sequence ID" value="KAK0649348.1"/>
    <property type="molecule type" value="Genomic_DNA"/>
</dbReference>
<dbReference type="PANTHER" id="PTHR46380">
    <property type="entry name" value="CYCLIN-D-BINDING MYB-LIKE TRANSCRIPTION FACTOR 1"/>
    <property type="match status" value="1"/>
</dbReference>
<feature type="compositionally biased region" description="Polar residues" evidence="4">
    <location>
        <begin position="162"/>
        <end position="173"/>
    </location>
</feature>
<reference evidence="7" key="1">
    <citation type="submission" date="2023-06" db="EMBL/GenBank/DDBJ databases">
        <title>Genome-scale phylogeny and comparative genomics of the fungal order Sordariales.</title>
        <authorList>
            <consortium name="Lawrence Berkeley National Laboratory"/>
            <person name="Hensen N."/>
            <person name="Bonometti L."/>
            <person name="Westerberg I."/>
            <person name="Brannstrom I.O."/>
            <person name="Guillou S."/>
            <person name="Cros-Aarteil S."/>
            <person name="Calhoun S."/>
            <person name="Haridas S."/>
            <person name="Kuo A."/>
            <person name="Mondo S."/>
            <person name="Pangilinan J."/>
            <person name="Riley R."/>
            <person name="Labutti K."/>
            <person name="Andreopoulos B."/>
            <person name="Lipzen A."/>
            <person name="Chen C."/>
            <person name="Yanf M."/>
            <person name="Daum C."/>
            <person name="Ng V."/>
            <person name="Clum A."/>
            <person name="Steindorff A."/>
            <person name="Ohm R."/>
            <person name="Martin F."/>
            <person name="Silar P."/>
            <person name="Natvig D."/>
            <person name="Lalanne C."/>
            <person name="Gautier V."/>
            <person name="Ament-Velasquez S.L."/>
            <person name="Kruys A."/>
            <person name="Hutchinson M.I."/>
            <person name="Powell A.J."/>
            <person name="Barry K."/>
            <person name="Miller A.N."/>
            <person name="Grigoriev I.V."/>
            <person name="Debuchy R."/>
            <person name="Gladieux P."/>
            <person name="Thoren M.H."/>
            <person name="Johannesson H."/>
        </authorList>
    </citation>
    <scope>NUCLEOTIDE SEQUENCE</scope>
    <source>
        <strain evidence="7">SMH2532-1</strain>
    </source>
</reference>
<dbReference type="PANTHER" id="PTHR46380:SF2">
    <property type="entry name" value="CYCLIN-D-BINDING MYB-LIKE TRANSCRIPTION FACTOR 1"/>
    <property type="match status" value="1"/>
</dbReference>
<feature type="compositionally biased region" description="Basic residues" evidence="4">
    <location>
        <begin position="132"/>
        <end position="141"/>
    </location>
</feature>
<dbReference type="Gene3D" id="1.10.10.60">
    <property type="entry name" value="Homeodomain-like"/>
    <property type="match status" value="2"/>
</dbReference>
<feature type="compositionally biased region" description="Polar residues" evidence="4">
    <location>
        <begin position="1341"/>
        <end position="1350"/>
    </location>
</feature>
<feature type="compositionally biased region" description="Basic residues" evidence="4">
    <location>
        <begin position="85"/>
        <end position="99"/>
    </location>
</feature>
<feature type="compositionally biased region" description="Low complexity" evidence="4">
    <location>
        <begin position="1086"/>
        <end position="1108"/>
    </location>
</feature>
<proteinExistence type="predicted"/>
<feature type="compositionally biased region" description="Polar residues" evidence="4">
    <location>
        <begin position="1032"/>
        <end position="1054"/>
    </location>
</feature>
<dbReference type="GO" id="GO:0003700">
    <property type="term" value="F:DNA-binding transcription factor activity"/>
    <property type="evidence" value="ECO:0007669"/>
    <property type="project" value="TreeGrafter"/>
</dbReference>
<feature type="domain" description="HTH myb-type" evidence="6">
    <location>
        <begin position="793"/>
        <end position="846"/>
    </location>
</feature>
<name>A0AA39YB36_9PEZI</name>
<organism evidence="7 8">
    <name type="scientific">Cercophora newfieldiana</name>
    <dbReference type="NCBI Taxonomy" id="92897"/>
    <lineage>
        <taxon>Eukaryota</taxon>
        <taxon>Fungi</taxon>
        <taxon>Dikarya</taxon>
        <taxon>Ascomycota</taxon>
        <taxon>Pezizomycotina</taxon>
        <taxon>Sordariomycetes</taxon>
        <taxon>Sordariomycetidae</taxon>
        <taxon>Sordariales</taxon>
        <taxon>Lasiosphaeriaceae</taxon>
        <taxon>Cercophora</taxon>
    </lineage>
</organism>
<dbReference type="SMART" id="SM00717">
    <property type="entry name" value="SANT"/>
    <property type="match status" value="2"/>
</dbReference>
<feature type="compositionally biased region" description="Polar residues" evidence="4">
    <location>
        <begin position="1072"/>
        <end position="1085"/>
    </location>
</feature>
<feature type="compositionally biased region" description="Acidic residues" evidence="4">
    <location>
        <begin position="1286"/>
        <end position="1295"/>
    </location>
</feature>
<feature type="region of interest" description="Disordered" evidence="4">
    <location>
        <begin position="1"/>
        <end position="717"/>
    </location>
</feature>
<dbReference type="PROSITE" id="PS50090">
    <property type="entry name" value="MYB_LIKE"/>
    <property type="match status" value="2"/>
</dbReference>
<keyword evidence="3" id="KW-0539">Nucleus</keyword>
<keyword evidence="2" id="KW-0238">DNA-binding</keyword>
<feature type="compositionally biased region" description="Acidic residues" evidence="4">
    <location>
        <begin position="565"/>
        <end position="580"/>
    </location>
</feature>
<dbReference type="CDD" id="cd00167">
    <property type="entry name" value="SANT"/>
    <property type="match status" value="1"/>
</dbReference>
<dbReference type="CDD" id="cd11660">
    <property type="entry name" value="SANT_TRF"/>
    <property type="match status" value="1"/>
</dbReference>
<sequence>MGSESSVPERQPGEGSATDRSRGRSASPLPRYEDPRNAYDDDDDIELPRFAATQPILRTTRSSSPPGRPPQAASEPNDPDPRGERVHKKKKKKKKKRRNSSVEEGAADALEHSTTVVAEPQEGDESAEQRSPKKKKKKRRSNSAQRLPGEEDADRTLVGVISPSTVIASSPSIGRSARKEKRRKGKGAQDRDVHVDEVRTDAVLEPIDENNAVPDDEEVVVPSGIKSPSKRAHSSSGLAALNKRVASPSEAEPTESEFKGFGTPEPPSPVAGHRNGNARAVSPAGGASLTREGGSRQLPTSSIRNSVRPKPPSNRAQTSTQPSNYRWLPDDEEGPKAEQGESEPEQPSQSDEQELPLLKPEREDSIKTASETPSQSVSEKPDDVTKIGPEGDLNPPRSAQPELPADRMDVDDLPRSDFERDEIESATSGDEVKHPHSKDLSIDLESEEVANDPAESDVENAEDAEMPDADASAAEDDAPEPEREADESADRESSVEEDANGTPDSQRAGLANGQSRADRARRRPLPSSGSRRSLVEESEAEEDEGDEAGGRSRFRRLRADHRDEALDDSDYEDAQSEPEEQPAQQQTPPRGRKRRAQDVYELGESPAKPTKERPANGEANAASSPPKSSAKPPGSRRSTKRKPKTPYFAREQDENGEGPSELPEDDAIDPPKKPRGRKAAEPKEPKEFKEKKPRKRKALPEGSAAGADDQPVLSSKGFRMGPLTALEQQQVRGAVENFRDTEGITQEELIRIIHTNPQQAKGPIYGELWSSVVEACPTRPRQKLITWCRANYHNFVARGTWTQEQDDELMEMIERHGQKWAHIGGLINRLPTDIRDRYRNHLVCRDTVKLDYWTKEEEDLLYEAVQIAVTKIREDKTLQKADDETIDSLINWQLISQAMNGTRNRLQCMKKWKQLGEKELVPEQVSAVLPPASSLRLAMARKDLKKIDAQDKYQLVRYIRDSGVTSDGKINWSEIVQDLFDNRYERKALTVTWARLRATVPELENRIRKPTQHCATYLCELYETEGRFGDTGNESDVNSANYSRKSSPTKSLRSMSPGAAAAAKKARGYRTPRTSMMNGRASRQGSRATSLAATPAATPAPGTPAGRLSEQARARTFRSRMSAGPSRRSRDEEVEESEQEEQEEDVNAPPQDDEVEDSAQEEEDINAPPRSPTSASEDEGVPPSIPSSRRTREASVDLGLDGSSSLRTPSLRPSPPKPKSKPRTYSAKARSSLDMRASATMKASKDRRSTLIADSQPDPDADAATPRRLKKARLSQGKEVLRALPGEDDDDDIDAELASTPLQLKRLRPEKPTPSGSELSSPSKRRKTAQAREEEEPRRATINNLSNANGSAKKVVVSPRPLEARSNISSDMDDMEDIPATLPSKSSQVPASVGEEDDD</sequence>
<dbReference type="Pfam" id="PF13921">
    <property type="entry name" value="Myb_DNA-bind_6"/>
    <property type="match status" value="1"/>
</dbReference>
<feature type="compositionally biased region" description="Basic and acidic residues" evidence="4">
    <location>
        <begin position="187"/>
        <end position="202"/>
    </location>
</feature>
<feature type="compositionally biased region" description="Polar residues" evidence="4">
    <location>
        <begin position="367"/>
        <end position="378"/>
    </location>
</feature>
<dbReference type="InterPro" id="IPR009057">
    <property type="entry name" value="Homeodomain-like_sf"/>
</dbReference>
<dbReference type="InterPro" id="IPR017930">
    <property type="entry name" value="Myb_dom"/>
</dbReference>
<comment type="subcellular location">
    <subcellularLocation>
        <location evidence="1">Nucleus</location>
    </subcellularLocation>
</comment>
<evidence type="ECO:0000256" key="3">
    <source>
        <dbReference type="ARBA" id="ARBA00023242"/>
    </source>
</evidence>
<dbReference type="InterPro" id="IPR001005">
    <property type="entry name" value="SANT/Myb"/>
</dbReference>
<dbReference type="SUPFAM" id="SSF46689">
    <property type="entry name" value="Homeodomain-like"/>
    <property type="match status" value="1"/>
</dbReference>
<feature type="domain" description="Myb-like" evidence="5">
    <location>
        <begin position="793"/>
        <end position="842"/>
    </location>
</feature>
<evidence type="ECO:0000256" key="1">
    <source>
        <dbReference type="ARBA" id="ARBA00004123"/>
    </source>
</evidence>
<evidence type="ECO:0000256" key="2">
    <source>
        <dbReference type="ARBA" id="ARBA00023125"/>
    </source>
</evidence>
<feature type="compositionally biased region" description="Basic and acidic residues" evidence="4">
    <location>
        <begin position="430"/>
        <end position="441"/>
    </location>
</feature>
<feature type="compositionally biased region" description="Basic and acidic residues" evidence="4">
    <location>
        <begin position="480"/>
        <end position="494"/>
    </location>
</feature>
<evidence type="ECO:0000313" key="8">
    <source>
        <dbReference type="Proteomes" id="UP001174936"/>
    </source>
</evidence>
<comment type="caution">
    <text evidence="7">The sequence shown here is derived from an EMBL/GenBank/DDBJ whole genome shotgun (WGS) entry which is preliminary data.</text>
</comment>
<keyword evidence="8" id="KW-1185">Reference proteome</keyword>
<accession>A0AA39YB36</accession>
<evidence type="ECO:0000256" key="4">
    <source>
        <dbReference type="SAM" id="MobiDB-lite"/>
    </source>
</evidence>
<evidence type="ECO:0000259" key="6">
    <source>
        <dbReference type="PROSITE" id="PS51294"/>
    </source>
</evidence>
<dbReference type="PROSITE" id="PS51294">
    <property type="entry name" value="HTH_MYB"/>
    <property type="match status" value="1"/>
</dbReference>
<dbReference type="GO" id="GO:0005634">
    <property type="term" value="C:nucleus"/>
    <property type="evidence" value="ECO:0007669"/>
    <property type="project" value="UniProtKB-SubCell"/>
</dbReference>
<dbReference type="InterPro" id="IPR051651">
    <property type="entry name" value="DMTF1_DNA-bind_reg"/>
</dbReference>
<dbReference type="Proteomes" id="UP001174936">
    <property type="component" value="Unassembled WGS sequence"/>
</dbReference>
<feature type="compositionally biased region" description="Basic and acidic residues" evidence="4">
    <location>
        <begin position="404"/>
        <end position="418"/>
    </location>
</feature>
<feature type="compositionally biased region" description="Low complexity" evidence="4">
    <location>
        <begin position="1197"/>
        <end position="1211"/>
    </location>
</feature>
<feature type="region of interest" description="Disordered" evidence="4">
    <location>
        <begin position="1029"/>
        <end position="1399"/>
    </location>
</feature>
<feature type="compositionally biased region" description="Low complexity" evidence="4">
    <location>
        <begin position="619"/>
        <end position="633"/>
    </location>
</feature>
<feature type="compositionally biased region" description="Acidic residues" evidence="4">
    <location>
        <begin position="442"/>
        <end position="479"/>
    </location>
</feature>
<feature type="domain" description="Myb-like" evidence="5">
    <location>
        <begin position="845"/>
        <end position="916"/>
    </location>
</feature>
<feature type="compositionally biased region" description="Polar residues" evidence="4">
    <location>
        <begin position="314"/>
        <end position="324"/>
    </location>
</feature>
<gene>
    <name evidence="7" type="ORF">B0T16DRAFT_389411</name>
</gene>
<feature type="compositionally biased region" description="Basic residues" evidence="4">
    <location>
        <begin position="176"/>
        <end position="186"/>
    </location>
</feature>
<evidence type="ECO:0000313" key="7">
    <source>
        <dbReference type="EMBL" id="KAK0649348.1"/>
    </source>
</evidence>
<feature type="compositionally biased region" description="Acidic residues" evidence="4">
    <location>
        <begin position="536"/>
        <end position="547"/>
    </location>
</feature>
<feature type="compositionally biased region" description="Basic and acidic residues" evidence="4">
    <location>
        <begin position="678"/>
        <end position="690"/>
    </location>
</feature>